<evidence type="ECO:0000256" key="9">
    <source>
        <dbReference type="ARBA" id="ARBA00030044"/>
    </source>
</evidence>
<gene>
    <name evidence="13" type="primary">pduL</name>
    <name evidence="13" type="ORF">GJ688_17410</name>
</gene>
<sequence>MLISIGVSARHVHLTEEHVAALFGDGYTLTPKRQLSIPTQYVCEERVQLCGPKGELDKVAIIGPTRPQSQVEVTATDSVRLGVQPPIRLSGDLEGSEAIRIIGPKGEVHLQEGLIIAMRHIHMTVEDAEELGFSHKDYAIVVVPGPRSLVFDHVVVRVSSDNTHTELHIDTDEANTAALKSGDSVNILRINDKKIRLERLIAMFDERQLRIIESCVAHIVEEERRKVSEMENMLALLRG</sequence>
<dbReference type="RefSeq" id="WP_155477793.1">
    <property type="nucleotide sequence ID" value="NZ_WNKU01000033.1"/>
</dbReference>
<evidence type="ECO:0000256" key="2">
    <source>
        <dbReference type="ARBA" id="ARBA00007342"/>
    </source>
</evidence>
<dbReference type="PANTHER" id="PTHR39453">
    <property type="entry name" value="PHOSPHATE PROPANOYLTRANSFERASE"/>
    <property type="match status" value="1"/>
</dbReference>
<dbReference type="EMBL" id="WNKU01000033">
    <property type="protein sequence ID" value="MTV50713.1"/>
    <property type="molecule type" value="Genomic_DNA"/>
</dbReference>
<evidence type="ECO:0000256" key="6">
    <source>
        <dbReference type="ARBA" id="ARBA00022723"/>
    </source>
</evidence>
<dbReference type="PANTHER" id="PTHR39453:SF1">
    <property type="entry name" value="PHOSPHATE PROPANOYLTRANSFERASE"/>
    <property type="match status" value="1"/>
</dbReference>
<comment type="caution">
    <text evidence="13">The sequence shown here is derived from an EMBL/GenBank/DDBJ whole genome shotgun (WGS) entry which is preliminary data.</text>
</comment>
<dbReference type="OrthoDB" id="9784365at2"/>
<dbReference type="EC" id="2.3.1.222" evidence="3"/>
<evidence type="ECO:0000256" key="10">
    <source>
        <dbReference type="ARBA" id="ARBA00030939"/>
    </source>
</evidence>
<dbReference type="AlphaFoldDB" id="A0A6I3SNU3"/>
<organism evidence="13 14">
    <name type="scientific">Heliobacterium mobile</name>
    <name type="common">Heliobacillus mobilis</name>
    <dbReference type="NCBI Taxonomy" id="28064"/>
    <lineage>
        <taxon>Bacteria</taxon>
        <taxon>Bacillati</taxon>
        <taxon>Bacillota</taxon>
        <taxon>Clostridia</taxon>
        <taxon>Eubacteriales</taxon>
        <taxon>Heliobacteriaceae</taxon>
        <taxon>Heliobacterium</taxon>
    </lineage>
</organism>
<keyword evidence="8 13" id="KW-0012">Acyltransferase</keyword>
<dbReference type="GO" id="GO:0046872">
    <property type="term" value="F:metal ion binding"/>
    <property type="evidence" value="ECO:0007669"/>
    <property type="project" value="UniProtKB-KW"/>
</dbReference>
<keyword evidence="14" id="KW-1185">Reference proteome</keyword>
<dbReference type="InterPro" id="IPR008300">
    <property type="entry name" value="PTAC"/>
</dbReference>
<dbReference type="Proteomes" id="UP000430670">
    <property type="component" value="Unassembled WGS sequence"/>
</dbReference>
<dbReference type="Pfam" id="PF06130">
    <property type="entry name" value="PTAC"/>
    <property type="match status" value="1"/>
</dbReference>
<comment type="cofactor">
    <cofactor evidence="1">
        <name>Zn(2+)</name>
        <dbReference type="ChEBI" id="CHEBI:29105"/>
    </cofactor>
</comment>
<evidence type="ECO:0000256" key="8">
    <source>
        <dbReference type="ARBA" id="ARBA00023315"/>
    </source>
</evidence>
<comment type="similarity">
    <text evidence="2">Belongs to the PduL family.</text>
</comment>
<accession>A0A6I3SNU3</accession>
<evidence type="ECO:0000313" key="13">
    <source>
        <dbReference type="EMBL" id="MTV50713.1"/>
    </source>
</evidence>
<evidence type="ECO:0000256" key="3">
    <source>
        <dbReference type="ARBA" id="ARBA00012206"/>
    </source>
</evidence>
<keyword evidence="5 13" id="KW-0808">Transferase</keyword>
<name>A0A6I3SNU3_HELMO</name>
<comment type="catalytic activity">
    <reaction evidence="12">
        <text>propanoyl-CoA + phosphate = propanoyl phosphate + CoA</text>
        <dbReference type="Rhea" id="RHEA:28046"/>
        <dbReference type="ChEBI" id="CHEBI:43474"/>
        <dbReference type="ChEBI" id="CHEBI:57287"/>
        <dbReference type="ChEBI" id="CHEBI:57392"/>
        <dbReference type="ChEBI" id="CHEBI:58933"/>
        <dbReference type="EC" id="2.3.1.222"/>
    </reaction>
</comment>
<evidence type="ECO:0000256" key="7">
    <source>
        <dbReference type="ARBA" id="ARBA00022833"/>
    </source>
</evidence>
<evidence type="ECO:0000256" key="11">
    <source>
        <dbReference type="ARBA" id="ARBA00033077"/>
    </source>
</evidence>
<evidence type="ECO:0000313" key="14">
    <source>
        <dbReference type="Proteomes" id="UP000430670"/>
    </source>
</evidence>
<evidence type="ECO:0000256" key="1">
    <source>
        <dbReference type="ARBA" id="ARBA00001947"/>
    </source>
</evidence>
<keyword evidence="7" id="KW-0862">Zinc</keyword>
<keyword evidence="6" id="KW-0479">Metal-binding</keyword>
<evidence type="ECO:0000256" key="4">
    <source>
        <dbReference type="ARBA" id="ARBA00020837"/>
    </source>
</evidence>
<dbReference type="GO" id="GO:0016747">
    <property type="term" value="F:acyltransferase activity, transferring groups other than amino-acyl groups"/>
    <property type="evidence" value="ECO:0007669"/>
    <property type="project" value="InterPro"/>
</dbReference>
<evidence type="ECO:0000256" key="5">
    <source>
        <dbReference type="ARBA" id="ARBA00022679"/>
    </source>
</evidence>
<evidence type="ECO:0000256" key="12">
    <source>
        <dbReference type="ARBA" id="ARBA00047589"/>
    </source>
</evidence>
<proteinExistence type="inferred from homology"/>
<reference evidence="13 14" key="1">
    <citation type="submission" date="2019-11" db="EMBL/GenBank/DDBJ databases">
        <title>Whole-genome sequence of a the green, strictly anaerobic photosynthetic bacterium Heliobacillus mobilis DSM 6151.</title>
        <authorList>
            <person name="Kyndt J.A."/>
            <person name="Meyer T.E."/>
        </authorList>
    </citation>
    <scope>NUCLEOTIDE SEQUENCE [LARGE SCALE GENOMIC DNA]</scope>
    <source>
        <strain evidence="13 14">DSM 6151</strain>
    </source>
</reference>
<protein>
    <recommendedName>
        <fullName evidence="4">Phosphate propanoyltransferase</fullName>
        <ecNumber evidence="3">2.3.1.222</ecNumber>
    </recommendedName>
    <alternativeName>
        <fullName evidence="10">Phosphate acyltransferase PduL</fullName>
    </alternativeName>
    <alternativeName>
        <fullName evidence="9">Phosphotransacylase PduL</fullName>
    </alternativeName>
    <alternativeName>
        <fullName evidence="11">Propanediol utilization protein PduL</fullName>
    </alternativeName>
</protein>
<dbReference type="NCBIfam" id="NF011652">
    <property type="entry name" value="PRK15070.1"/>
    <property type="match status" value="1"/>
</dbReference>